<accession>A0A9P5XBK1</accession>
<name>A0A9P5XBK1_9AGAR</name>
<dbReference type="EMBL" id="MU151207">
    <property type="protein sequence ID" value="KAF9447269.1"/>
    <property type="molecule type" value="Genomic_DNA"/>
</dbReference>
<reference evidence="3" key="1">
    <citation type="submission" date="2020-11" db="EMBL/GenBank/DDBJ databases">
        <authorList>
            <consortium name="DOE Joint Genome Institute"/>
            <person name="Ahrendt S."/>
            <person name="Riley R."/>
            <person name="Andreopoulos W."/>
            <person name="Labutti K."/>
            <person name="Pangilinan J."/>
            <person name="Ruiz-Duenas F.J."/>
            <person name="Barrasa J.M."/>
            <person name="Sanchez-Garcia M."/>
            <person name="Camarero S."/>
            <person name="Miyauchi S."/>
            <person name="Serrano A."/>
            <person name="Linde D."/>
            <person name="Babiker R."/>
            <person name="Drula E."/>
            <person name="Ayuso-Fernandez I."/>
            <person name="Pacheco R."/>
            <person name="Padilla G."/>
            <person name="Ferreira P."/>
            <person name="Barriuso J."/>
            <person name="Kellner H."/>
            <person name="Castanera R."/>
            <person name="Alfaro M."/>
            <person name="Ramirez L."/>
            <person name="Pisabarro A.G."/>
            <person name="Kuo A."/>
            <person name="Tritt A."/>
            <person name="Lipzen A."/>
            <person name="He G."/>
            <person name="Yan M."/>
            <person name="Ng V."/>
            <person name="Cullen D."/>
            <person name="Martin F."/>
            <person name="Rosso M.-N."/>
            <person name="Henrissat B."/>
            <person name="Hibbett D."/>
            <person name="Martinez A.T."/>
            <person name="Grigoriev I.V."/>
        </authorList>
    </citation>
    <scope>NUCLEOTIDE SEQUENCE</scope>
    <source>
        <strain evidence="3">MF-IS2</strain>
    </source>
</reference>
<organism evidence="3 4">
    <name type="scientific">Macrolepiota fuliginosa MF-IS2</name>
    <dbReference type="NCBI Taxonomy" id="1400762"/>
    <lineage>
        <taxon>Eukaryota</taxon>
        <taxon>Fungi</taxon>
        <taxon>Dikarya</taxon>
        <taxon>Basidiomycota</taxon>
        <taxon>Agaricomycotina</taxon>
        <taxon>Agaricomycetes</taxon>
        <taxon>Agaricomycetidae</taxon>
        <taxon>Agaricales</taxon>
        <taxon>Agaricineae</taxon>
        <taxon>Agaricaceae</taxon>
        <taxon>Macrolepiota</taxon>
    </lineage>
</organism>
<keyword evidence="2" id="KW-0812">Transmembrane</keyword>
<evidence type="ECO:0000313" key="4">
    <source>
        <dbReference type="Proteomes" id="UP000807342"/>
    </source>
</evidence>
<feature type="compositionally biased region" description="Low complexity" evidence="1">
    <location>
        <begin position="42"/>
        <end position="52"/>
    </location>
</feature>
<keyword evidence="2" id="KW-0472">Membrane</keyword>
<evidence type="ECO:0000313" key="3">
    <source>
        <dbReference type="EMBL" id="KAF9447269.1"/>
    </source>
</evidence>
<feature type="compositionally biased region" description="Basic residues" evidence="1">
    <location>
        <begin position="242"/>
        <end position="259"/>
    </location>
</feature>
<evidence type="ECO:0000256" key="1">
    <source>
        <dbReference type="SAM" id="MobiDB-lite"/>
    </source>
</evidence>
<feature type="region of interest" description="Disordered" evidence="1">
    <location>
        <begin position="94"/>
        <end position="114"/>
    </location>
</feature>
<feature type="region of interest" description="Disordered" evidence="1">
    <location>
        <begin position="42"/>
        <end position="62"/>
    </location>
</feature>
<keyword evidence="4" id="KW-1185">Reference proteome</keyword>
<dbReference type="Proteomes" id="UP000807342">
    <property type="component" value="Unassembled WGS sequence"/>
</dbReference>
<feature type="region of interest" description="Disordered" evidence="1">
    <location>
        <begin position="191"/>
        <end position="288"/>
    </location>
</feature>
<feature type="region of interest" description="Disordered" evidence="1">
    <location>
        <begin position="335"/>
        <end position="436"/>
    </location>
</feature>
<sequence length="436" mass="47973">MIVSFPFTFSFSVPGLPNPFSPTYSQPQDSESHDKLGVTLISPSFTSTSSSTRPKNLKRGWEPAFAEPSQSTTTLALTSGYLDTPAKYREMAANAASVRDRSDTTEGGGEVRLNPPPTLPAHVLLFILLTRILIILHIDLAPPCKKRRGLAGSIVSTAVSAALIGTAVGLTFYRLWRDRGKEQPKSITATILTSPEASEQHLPPPPPYQEREWTPIPHPTPPPVEATPTSTSGQMMLSAPTPRRKVVRHTTKRPQRRSRIPIARAQAGLTSPPRGAAGPSTHVPTNVQPEFDFGRDGEEVEGGEDQMDWIQDKLAQLIEEGKRALNREVVVMSDAKEDEVDDGSGAWEEEEVQRPVSRNSSLRRGAAKRPRGNTYTAPGVSSYQPTTPRKVPHAHSRGFSSESVTRDMLREDDNTWQSPELRESMQKARESILARR</sequence>
<comment type="caution">
    <text evidence="3">The sequence shown here is derived from an EMBL/GenBank/DDBJ whole genome shotgun (WGS) entry which is preliminary data.</text>
</comment>
<gene>
    <name evidence="3" type="ORF">P691DRAFT_793636</name>
</gene>
<feature type="compositionally biased region" description="Polar residues" evidence="1">
    <location>
        <begin position="373"/>
        <end position="387"/>
    </location>
</feature>
<dbReference type="OrthoDB" id="2507743at2759"/>
<feature type="transmembrane region" description="Helical" evidence="2">
    <location>
        <begin position="119"/>
        <end position="138"/>
    </location>
</feature>
<evidence type="ECO:0000256" key="2">
    <source>
        <dbReference type="SAM" id="Phobius"/>
    </source>
</evidence>
<keyword evidence="2" id="KW-1133">Transmembrane helix</keyword>
<feature type="compositionally biased region" description="Acidic residues" evidence="1">
    <location>
        <begin position="336"/>
        <end position="351"/>
    </location>
</feature>
<proteinExistence type="predicted"/>
<dbReference type="AlphaFoldDB" id="A0A9P5XBK1"/>
<feature type="transmembrane region" description="Helical" evidence="2">
    <location>
        <begin position="150"/>
        <end position="176"/>
    </location>
</feature>
<feature type="compositionally biased region" description="Basic and acidic residues" evidence="1">
    <location>
        <begin position="404"/>
        <end position="413"/>
    </location>
</feature>
<feature type="compositionally biased region" description="Pro residues" evidence="1">
    <location>
        <begin position="216"/>
        <end position="225"/>
    </location>
</feature>
<feature type="compositionally biased region" description="Basic and acidic residues" evidence="1">
    <location>
        <begin position="420"/>
        <end position="436"/>
    </location>
</feature>
<protein>
    <submittedName>
        <fullName evidence="3">Uncharacterized protein</fullName>
    </submittedName>
</protein>